<keyword evidence="1" id="KW-0732">Signal</keyword>
<dbReference type="WBParaSite" id="MBELARI_LOCUS17174">
    <property type="protein sequence ID" value="MBELARI_LOCUS17174"/>
    <property type="gene ID" value="MBELARI_LOCUS17174"/>
</dbReference>
<dbReference type="InterPro" id="IPR007669">
    <property type="entry name" value="Chst-1-like"/>
</dbReference>
<feature type="signal peptide" evidence="1">
    <location>
        <begin position="1"/>
        <end position="20"/>
    </location>
</feature>
<dbReference type="PANTHER" id="PTHR22900">
    <property type="entry name" value="PROTEIN CBG14245-RELATED"/>
    <property type="match status" value="1"/>
</dbReference>
<dbReference type="Pfam" id="PF03567">
    <property type="entry name" value="Sulfotransfer_2"/>
    <property type="match status" value="1"/>
</dbReference>
<keyword evidence="2" id="KW-1185">Reference proteome</keyword>
<reference evidence="3" key="1">
    <citation type="submission" date="2024-02" db="UniProtKB">
        <authorList>
            <consortium name="WormBaseParasite"/>
        </authorList>
    </citation>
    <scope>IDENTIFICATION</scope>
</reference>
<organism evidence="2 3">
    <name type="scientific">Mesorhabditis belari</name>
    <dbReference type="NCBI Taxonomy" id="2138241"/>
    <lineage>
        <taxon>Eukaryota</taxon>
        <taxon>Metazoa</taxon>
        <taxon>Ecdysozoa</taxon>
        <taxon>Nematoda</taxon>
        <taxon>Chromadorea</taxon>
        <taxon>Rhabditida</taxon>
        <taxon>Rhabditina</taxon>
        <taxon>Rhabditomorpha</taxon>
        <taxon>Rhabditoidea</taxon>
        <taxon>Rhabditidae</taxon>
        <taxon>Mesorhabditinae</taxon>
        <taxon>Mesorhabditis</taxon>
    </lineage>
</organism>
<feature type="chain" id="PRO_5042224827" evidence="1">
    <location>
        <begin position="21"/>
        <end position="278"/>
    </location>
</feature>
<dbReference type="GO" id="GO:0016020">
    <property type="term" value="C:membrane"/>
    <property type="evidence" value="ECO:0007669"/>
    <property type="project" value="InterPro"/>
</dbReference>
<dbReference type="InterPro" id="IPR027417">
    <property type="entry name" value="P-loop_NTPase"/>
</dbReference>
<dbReference type="InterPro" id="IPR005331">
    <property type="entry name" value="Sulfotransferase"/>
</dbReference>
<evidence type="ECO:0000256" key="1">
    <source>
        <dbReference type="SAM" id="SignalP"/>
    </source>
</evidence>
<dbReference type="PANTHER" id="PTHR22900:SF5">
    <property type="entry name" value="PROTEIN CBG14245"/>
    <property type="match status" value="1"/>
</dbReference>
<proteinExistence type="predicted"/>
<dbReference type="Gene3D" id="3.40.50.300">
    <property type="entry name" value="P-loop containing nucleotide triphosphate hydrolases"/>
    <property type="match status" value="1"/>
</dbReference>
<accession>A0AAF3ET07</accession>
<name>A0AAF3ET07_9BILA</name>
<dbReference type="GO" id="GO:1902884">
    <property type="term" value="P:positive regulation of response to oxidative stress"/>
    <property type="evidence" value="ECO:0007669"/>
    <property type="project" value="InterPro"/>
</dbReference>
<evidence type="ECO:0000313" key="2">
    <source>
        <dbReference type="Proteomes" id="UP000887575"/>
    </source>
</evidence>
<dbReference type="GO" id="GO:0050650">
    <property type="term" value="P:chondroitin sulfate proteoglycan biosynthetic process"/>
    <property type="evidence" value="ECO:0007669"/>
    <property type="project" value="InterPro"/>
</dbReference>
<dbReference type="AlphaFoldDB" id="A0AAF3ET07"/>
<evidence type="ECO:0000313" key="3">
    <source>
        <dbReference type="WBParaSite" id="MBELARI_LOCUS17174"/>
    </source>
</evidence>
<sequence length="278" mass="32560">MIRSNLFLLSFVIFFFIVHCLNTTIESSESTKIEWLPTPIQPIERINPKHSTEFGVDFCAIPKTGSTITSGLLCDILRDYKSIHYKQRFSREIDGNTECKKHNFYAGKRAAKWEKSKELVKFTFIRHPTDRFVSLHGHFCISTKGFCQGRNIHEFAKWIYDLRTNKETLTGEDFGFNYHAYPQSSFCKINKQPIKVLRFSYDKKAMARRLLKVFKEANVPIKVSNKAIRHIYKSSTVNSKHNSNVMKQLKMSVEKNETTKKYVEAIYHDDFDLYKKAQ</sequence>
<dbReference type="GO" id="GO:0047756">
    <property type="term" value="F:chondroitin 4-sulfotransferase activity"/>
    <property type="evidence" value="ECO:0007669"/>
    <property type="project" value="InterPro"/>
</dbReference>
<protein>
    <submittedName>
        <fullName evidence="3">Sulfotransferase</fullName>
    </submittedName>
</protein>
<dbReference type="Proteomes" id="UP000887575">
    <property type="component" value="Unassembled WGS sequence"/>
</dbReference>